<protein>
    <submittedName>
        <fullName evidence="1">Uncharacterized protein</fullName>
    </submittedName>
</protein>
<gene>
    <name evidence="1" type="ORF">CUJ84_pRLN2000102</name>
</gene>
<geneLocation type="plasmid" evidence="2">
    <name>prln2</name>
</geneLocation>
<proteinExistence type="predicted"/>
<accession>A0A2K9ZEI8</accession>
<evidence type="ECO:0000313" key="1">
    <source>
        <dbReference type="EMBL" id="AUW46649.1"/>
    </source>
</evidence>
<keyword evidence="1" id="KW-0614">Plasmid</keyword>
<evidence type="ECO:0000313" key="2">
    <source>
        <dbReference type="Proteomes" id="UP000238523"/>
    </source>
</evidence>
<name>A0A2K9ZEI8_RHILE</name>
<dbReference type="EMBL" id="CP025014">
    <property type="protein sequence ID" value="AUW46649.1"/>
    <property type="molecule type" value="Genomic_DNA"/>
</dbReference>
<organism evidence="1 2">
    <name type="scientific">Rhizobium leguminosarum</name>
    <dbReference type="NCBI Taxonomy" id="384"/>
    <lineage>
        <taxon>Bacteria</taxon>
        <taxon>Pseudomonadati</taxon>
        <taxon>Pseudomonadota</taxon>
        <taxon>Alphaproteobacteria</taxon>
        <taxon>Hyphomicrobiales</taxon>
        <taxon>Rhizobiaceae</taxon>
        <taxon>Rhizobium/Agrobacterium group</taxon>
        <taxon>Rhizobium</taxon>
    </lineage>
</organism>
<sequence>MHCNSALAETAASTYPGLTACDGHEVLVKFRPKPQLNQSYLICEMLSPSSPLSGH</sequence>
<dbReference type="Proteomes" id="UP000238523">
    <property type="component" value="Plasmid pRLN2"/>
</dbReference>
<reference evidence="1 2" key="1">
    <citation type="submission" date="2017-11" db="EMBL/GenBank/DDBJ databases">
        <title>Complete genome of Rhizobium leguminosarum Norway, an ineffective micro-symbiont.</title>
        <authorList>
            <person name="Hoffrichter A."/>
            <person name="Liang J."/>
            <person name="Brachmann A."/>
            <person name="Marin M."/>
        </authorList>
    </citation>
    <scope>NUCLEOTIDE SEQUENCE [LARGE SCALE GENOMIC DNA]</scope>
    <source>
        <strain evidence="1 2">Norway</strain>
        <plasmid evidence="2">Plasmid prln2</plasmid>
    </source>
</reference>
<dbReference type="AlphaFoldDB" id="A0A2K9ZEI8"/>